<proteinExistence type="predicted"/>
<dbReference type="GO" id="GO:0006313">
    <property type="term" value="P:DNA transposition"/>
    <property type="evidence" value="ECO:0007669"/>
    <property type="project" value="InterPro"/>
</dbReference>
<dbReference type="GO" id="GO:0004803">
    <property type="term" value="F:transposase activity"/>
    <property type="evidence" value="ECO:0007669"/>
    <property type="project" value="InterPro"/>
</dbReference>
<dbReference type="Pfam" id="PF01527">
    <property type="entry name" value="HTH_Tnp_1"/>
    <property type="match status" value="1"/>
</dbReference>
<gene>
    <name evidence="1" type="ORF">COX22_03595</name>
</gene>
<protein>
    <recommendedName>
        <fullName evidence="3">Transposase</fullName>
    </recommendedName>
</protein>
<accession>A0A2G9ZK76</accession>
<dbReference type="SUPFAM" id="SSF46689">
    <property type="entry name" value="Homeodomain-like"/>
    <property type="match status" value="1"/>
</dbReference>
<dbReference type="InterPro" id="IPR009057">
    <property type="entry name" value="Homeodomain-like_sf"/>
</dbReference>
<dbReference type="AlphaFoldDB" id="A0A2G9ZK76"/>
<dbReference type="Proteomes" id="UP000230729">
    <property type="component" value="Unassembled WGS sequence"/>
</dbReference>
<reference evidence="1 2" key="1">
    <citation type="submission" date="2017-09" db="EMBL/GenBank/DDBJ databases">
        <title>Depth-based differentiation of microbial function through sediment-hosted aquifers and enrichment of novel symbionts in the deep terrestrial subsurface.</title>
        <authorList>
            <person name="Probst A.J."/>
            <person name="Ladd B."/>
            <person name="Jarett J.K."/>
            <person name="Geller-Mcgrath D.E."/>
            <person name="Sieber C.M."/>
            <person name="Emerson J.B."/>
            <person name="Anantharaman K."/>
            <person name="Thomas B.C."/>
            <person name="Malmstrom R."/>
            <person name="Stieglmeier M."/>
            <person name="Klingl A."/>
            <person name="Woyke T."/>
            <person name="Ryan C.M."/>
            <person name="Banfield J.F."/>
        </authorList>
    </citation>
    <scope>NUCLEOTIDE SEQUENCE [LARGE SCALE GENOMIC DNA]</scope>
    <source>
        <strain evidence="1">CG23_combo_of_CG06-09_8_20_14_all_49_15</strain>
    </source>
</reference>
<dbReference type="InterPro" id="IPR002514">
    <property type="entry name" value="Transposase_8"/>
</dbReference>
<sequence>MSSPIKKNRRQYTPQFKFDRALEALRAENMSEISRKYGISVNVLSSWRSQLLAHGPKSFETSPDSEISGLKSKVARLEQMLGKKEVELNVLKNFSDFYESRNTP</sequence>
<comment type="caution">
    <text evidence="1">The sequence shown here is derived from an EMBL/GenBank/DDBJ whole genome shotgun (WGS) entry which is preliminary data.</text>
</comment>
<dbReference type="GO" id="GO:0003677">
    <property type="term" value="F:DNA binding"/>
    <property type="evidence" value="ECO:0007669"/>
    <property type="project" value="InterPro"/>
</dbReference>
<organism evidence="1 2">
    <name type="scientific">Candidatus Falkowbacteria bacterium CG23_combo_of_CG06-09_8_20_14_all_49_15</name>
    <dbReference type="NCBI Taxonomy" id="1974572"/>
    <lineage>
        <taxon>Bacteria</taxon>
        <taxon>Candidatus Falkowiibacteriota</taxon>
    </lineage>
</organism>
<name>A0A2G9ZK76_9BACT</name>
<evidence type="ECO:0008006" key="3">
    <source>
        <dbReference type="Google" id="ProtNLM"/>
    </source>
</evidence>
<dbReference type="EMBL" id="PCSD01000088">
    <property type="protein sequence ID" value="PIP33579.1"/>
    <property type="molecule type" value="Genomic_DNA"/>
</dbReference>
<evidence type="ECO:0000313" key="2">
    <source>
        <dbReference type="Proteomes" id="UP000230729"/>
    </source>
</evidence>
<evidence type="ECO:0000313" key="1">
    <source>
        <dbReference type="EMBL" id="PIP33579.1"/>
    </source>
</evidence>